<proteinExistence type="predicted"/>
<keyword evidence="2" id="KW-0614">Plasmid</keyword>
<sequence length="132" mass="13773">MSASTCHPWNANEGRFDQPSSGKHVSKFQTQAKAAPSKYIAQRLANAARGGLAASDAGTICARIDEALTKLKTEALGVAAYICLADADMMAFRDAVGGDHWKGVRVTSCAASKVHASGGKARAVRKRLGGRA</sequence>
<evidence type="ECO:0000313" key="2">
    <source>
        <dbReference type="EMBL" id="AYJ85327.1"/>
    </source>
</evidence>
<gene>
    <name evidence="2" type="ORF">D3Y57_04740</name>
</gene>
<dbReference type="Proteomes" id="UP000276254">
    <property type="component" value="Plasmid unnamed1"/>
</dbReference>
<accession>A0A494T7M2</accession>
<geneLocation type="plasmid" evidence="2">
    <name>unnamed1</name>
</geneLocation>
<feature type="region of interest" description="Disordered" evidence="1">
    <location>
        <begin position="1"/>
        <end position="23"/>
    </location>
</feature>
<dbReference type="KEGG" id="spha:D3Y57_04740"/>
<reference evidence="2 3" key="1">
    <citation type="submission" date="2018-09" db="EMBL/GenBank/DDBJ databases">
        <title>Sphingomonas peninsula sp. nov., isolated from fildes peninsula, Antarctic soil.</title>
        <authorList>
            <person name="Yingchao G."/>
        </authorList>
    </citation>
    <scope>NUCLEOTIDE SEQUENCE [LARGE SCALE GENOMIC DNA]</scope>
    <source>
        <strain evidence="2 3">YZ-8</strain>
        <plasmid evidence="2 3">unnamed1</plasmid>
    </source>
</reference>
<evidence type="ECO:0000313" key="3">
    <source>
        <dbReference type="Proteomes" id="UP000276254"/>
    </source>
</evidence>
<dbReference type="AlphaFoldDB" id="A0A494T7M2"/>
<keyword evidence="3" id="KW-1185">Reference proteome</keyword>
<dbReference type="GeneID" id="39492050"/>
<name>A0A494T7M2_SPHPE</name>
<dbReference type="EMBL" id="CP032828">
    <property type="protein sequence ID" value="AYJ85327.1"/>
    <property type="molecule type" value="Genomic_DNA"/>
</dbReference>
<organism evidence="2 3">
    <name type="scientific">Sphingomonas paeninsulae</name>
    <dbReference type="NCBI Taxonomy" id="2319844"/>
    <lineage>
        <taxon>Bacteria</taxon>
        <taxon>Pseudomonadati</taxon>
        <taxon>Pseudomonadota</taxon>
        <taxon>Alphaproteobacteria</taxon>
        <taxon>Sphingomonadales</taxon>
        <taxon>Sphingomonadaceae</taxon>
        <taxon>Sphingomonas</taxon>
    </lineage>
</organism>
<protein>
    <submittedName>
        <fullName evidence="2">Uncharacterized protein</fullName>
    </submittedName>
</protein>
<evidence type="ECO:0000256" key="1">
    <source>
        <dbReference type="SAM" id="MobiDB-lite"/>
    </source>
</evidence>
<dbReference type="RefSeq" id="WP_121151814.1">
    <property type="nucleotide sequence ID" value="NZ_CP032828.1"/>
</dbReference>